<dbReference type="Gene3D" id="1.10.10.10">
    <property type="entry name" value="Winged helix-like DNA-binding domain superfamily/Winged helix DNA-binding domain"/>
    <property type="match status" value="1"/>
</dbReference>
<dbReference type="InterPro" id="IPR007627">
    <property type="entry name" value="RNA_pol_sigma70_r2"/>
</dbReference>
<keyword evidence="7" id="KW-1185">Reference proteome</keyword>
<dbReference type="InterPro" id="IPR014284">
    <property type="entry name" value="RNA_pol_sigma-70_dom"/>
</dbReference>
<dbReference type="EMBL" id="BAABRL010000011">
    <property type="protein sequence ID" value="GAA5497051.1"/>
    <property type="molecule type" value="Genomic_DNA"/>
</dbReference>
<dbReference type="InterPro" id="IPR013325">
    <property type="entry name" value="RNA_pol_sigma_r2"/>
</dbReference>
<dbReference type="NCBIfam" id="TIGR02937">
    <property type="entry name" value="sigma70-ECF"/>
    <property type="match status" value="1"/>
</dbReference>
<dbReference type="PANTHER" id="PTHR43133:SF51">
    <property type="entry name" value="RNA POLYMERASE SIGMA FACTOR"/>
    <property type="match status" value="1"/>
</dbReference>
<dbReference type="InterPro" id="IPR014331">
    <property type="entry name" value="RNA_pol_sigma70_ECF_RHOBA"/>
</dbReference>
<evidence type="ECO:0000313" key="6">
    <source>
        <dbReference type="EMBL" id="GAA5497051.1"/>
    </source>
</evidence>
<evidence type="ECO:0000256" key="4">
    <source>
        <dbReference type="ARBA" id="ARBA00023163"/>
    </source>
</evidence>
<keyword evidence="4" id="KW-0804">Transcription</keyword>
<dbReference type="Pfam" id="PF04542">
    <property type="entry name" value="Sigma70_r2"/>
    <property type="match status" value="1"/>
</dbReference>
<dbReference type="InterPro" id="IPR013324">
    <property type="entry name" value="RNA_pol_sigma_r3/r4-like"/>
</dbReference>
<dbReference type="InterPro" id="IPR036388">
    <property type="entry name" value="WH-like_DNA-bd_sf"/>
</dbReference>
<organism evidence="6 7">
    <name type="scientific">Rubritalea halochordaticola</name>
    <dbReference type="NCBI Taxonomy" id="714537"/>
    <lineage>
        <taxon>Bacteria</taxon>
        <taxon>Pseudomonadati</taxon>
        <taxon>Verrucomicrobiota</taxon>
        <taxon>Verrucomicrobiia</taxon>
        <taxon>Verrucomicrobiales</taxon>
        <taxon>Rubritaleaceae</taxon>
        <taxon>Rubritalea</taxon>
    </lineage>
</organism>
<proteinExistence type="inferred from homology"/>
<dbReference type="NCBIfam" id="TIGR02989">
    <property type="entry name" value="Sig-70_gvs1"/>
    <property type="match status" value="1"/>
</dbReference>
<dbReference type="PANTHER" id="PTHR43133">
    <property type="entry name" value="RNA POLYMERASE ECF-TYPE SIGMA FACTO"/>
    <property type="match status" value="1"/>
</dbReference>
<keyword evidence="3" id="KW-0731">Sigma factor</keyword>
<dbReference type="SUPFAM" id="SSF88946">
    <property type="entry name" value="Sigma2 domain of RNA polymerase sigma factors"/>
    <property type="match status" value="1"/>
</dbReference>
<comment type="similarity">
    <text evidence="1">Belongs to the sigma-70 factor family. ECF subfamily.</text>
</comment>
<dbReference type="InterPro" id="IPR039425">
    <property type="entry name" value="RNA_pol_sigma-70-like"/>
</dbReference>
<dbReference type="SUPFAM" id="SSF88659">
    <property type="entry name" value="Sigma3 and sigma4 domains of RNA polymerase sigma factors"/>
    <property type="match status" value="1"/>
</dbReference>
<evidence type="ECO:0000259" key="5">
    <source>
        <dbReference type="Pfam" id="PF04542"/>
    </source>
</evidence>
<evidence type="ECO:0000256" key="2">
    <source>
        <dbReference type="ARBA" id="ARBA00023015"/>
    </source>
</evidence>
<name>A0ABP9V321_9BACT</name>
<dbReference type="Proteomes" id="UP001424741">
    <property type="component" value="Unassembled WGS sequence"/>
</dbReference>
<gene>
    <name evidence="6" type="primary">sigF_2</name>
    <name evidence="6" type="ORF">Rhal01_03239</name>
</gene>
<sequence length="182" mass="20634">MKNRPHSSLHTSAEFVCLLTEHQSALWAYIITLMPGSPDVADVLQKTNLVLWTKQEEFSLGTNFKAWAFQIARFQVLAHLKKNKRLSWLVFEEDLLDTVAEESGAALDASTGKLSYLDSCMQQLSAEDQQLLRYRYQSESNLAEYAAKSGRSVSSLSVTLHRLRVALRNCINRKIEEEGRLA</sequence>
<feature type="domain" description="RNA polymerase sigma-70 region 2" evidence="5">
    <location>
        <begin position="18"/>
        <end position="85"/>
    </location>
</feature>
<dbReference type="RefSeq" id="WP_346189624.1">
    <property type="nucleotide sequence ID" value="NZ_BAABRL010000011.1"/>
</dbReference>
<accession>A0ABP9V321</accession>
<protein>
    <submittedName>
        <fullName evidence="6">ECF RNA polymerase sigma factor SigF</fullName>
    </submittedName>
</protein>
<reference evidence="6 7" key="1">
    <citation type="submission" date="2024-02" db="EMBL/GenBank/DDBJ databases">
        <title>Rubritalea halochordaticola NBRC 107102.</title>
        <authorList>
            <person name="Ichikawa N."/>
            <person name="Katano-Makiyama Y."/>
            <person name="Hidaka K."/>
        </authorList>
    </citation>
    <scope>NUCLEOTIDE SEQUENCE [LARGE SCALE GENOMIC DNA]</scope>
    <source>
        <strain evidence="6 7">NBRC 107102</strain>
    </source>
</reference>
<comment type="caution">
    <text evidence="6">The sequence shown here is derived from an EMBL/GenBank/DDBJ whole genome shotgun (WGS) entry which is preliminary data.</text>
</comment>
<dbReference type="Gene3D" id="1.10.1740.10">
    <property type="match status" value="1"/>
</dbReference>
<evidence type="ECO:0000313" key="7">
    <source>
        <dbReference type="Proteomes" id="UP001424741"/>
    </source>
</evidence>
<keyword evidence="2" id="KW-0805">Transcription regulation</keyword>
<evidence type="ECO:0000256" key="1">
    <source>
        <dbReference type="ARBA" id="ARBA00010641"/>
    </source>
</evidence>
<evidence type="ECO:0000256" key="3">
    <source>
        <dbReference type="ARBA" id="ARBA00023082"/>
    </source>
</evidence>